<evidence type="ECO:0000313" key="4">
    <source>
        <dbReference type="WBParaSite" id="DME_0001061501-mRNA-1"/>
    </source>
</evidence>
<proteinExistence type="predicted"/>
<protein>
    <submittedName>
        <fullName evidence="4">ShKT domain-containing protein</fullName>
    </submittedName>
</protein>
<evidence type="ECO:0000259" key="2">
    <source>
        <dbReference type="PROSITE" id="PS51670"/>
    </source>
</evidence>
<dbReference type="Proteomes" id="UP000038040">
    <property type="component" value="Unplaced"/>
</dbReference>
<name>A0A0N4URD9_DRAME</name>
<feature type="domain" description="ShKT" evidence="2">
    <location>
        <begin position="1"/>
        <end position="27"/>
    </location>
</feature>
<organism evidence="3 4">
    <name type="scientific">Dracunculus medinensis</name>
    <name type="common">Guinea worm</name>
    <dbReference type="NCBI Taxonomy" id="318479"/>
    <lineage>
        <taxon>Eukaryota</taxon>
        <taxon>Metazoa</taxon>
        <taxon>Ecdysozoa</taxon>
        <taxon>Nematoda</taxon>
        <taxon>Chromadorea</taxon>
        <taxon>Rhabditida</taxon>
        <taxon>Spirurina</taxon>
        <taxon>Dracunculoidea</taxon>
        <taxon>Dracunculidae</taxon>
        <taxon>Dracunculus</taxon>
    </lineage>
</organism>
<accession>A0A0N4URD9</accession>
<evidence type="ECO:0000313" key="3">
    <source>
        <dbReference type="Proteomes" id="UP000038040"/>
    </source>
</evidence>
<dbReference type="PROSITE" id="PS51670">
    <property type="entry name" value="SHKT"/>
    <property type="match status" value="1"/>
</dbReference>
<dbReference type="InterPro" id="IPR003582">
    <property type="entry name" value="ShKT_dom"/>
</dbReference>
<dbReference type="AlphaFoldDB" id="A0A0N4URD9"/>
<dbReference type="Pfam" id="PF01549">
    <property type="entry name" value="ShK"/>
    <property type="match status" value="3"/>
</dbReference>
<dbReference type="PANTHER" id="PTHR21724">
    <property type="entry name" value="SHKT DOMAIN-CONTAINING PROTEIN"/>
    <property type="match status" value="1"/>
</dbReference>
<dbReference type="WBParaSite" id="DME_0001061501-mRNA-1">
    <property type="protein sequence ID" value="DME_0001061501-mRNA-1"/>
    <property type="gene ID" value="DME_0001061501"/>
</dbReference>
<reference evidence="4" key="1">
    <citation type="submission" date="2017-02" db="UniProtKB">
        <authorList>
            <consortium name="WormBaseParasite"/>
        </authorList>
    </citation>
    <scope>IDENTIFICATION</scope>
</reference>
<comment type="caution">
    <text evidence="1">Lacks conserved residue(s) required for the propagation of feature annotation.</text>
</comment>
<dbReference type="PANTHER" id="PTHR21724:SF109">
    <property type="entry name" value="SHKT DOMAIN-CONTAINING PROTEIN"/>
    <property type="match status" value="1"/>
</dbReference>
<dbReference type="Gene3D" id="1.10.10.1940">
    <property type="match status" value="1"/>
</dbReference>
<dbReference type="Gene3D" id="1.10.10.1870">
    <property type="entry name" value="ShTK domain-like"/>
    <property type="match status" value="1"/>
</dbReference>
<sequence>LNFATECKNPLLYPIVLARCPKTCGLCDRPGALGRCPDSHPICPQLRLFGNACQDSRIAQMCTTTASARSLVLCQDRRTNCVSYAPYCNHPRYSSVLRDVCPRTCRVYHSPLLVGLTLLACRVGQICQRLPWK</sequence>
<evidence type="ECO:0000256" key="1">
    <source>
        <dbReference type="PROSITE-ProRule" id="PRU01005"/>
    </source>
</evidence>